<keyword evidence="7" id="KW-1185">Reference proteome</keyword>
<organism evidence="6 7">
    <name type="scientific">Oceanobacillus sojae</name>
    <dbReference type="NCBI Taxonomy" id="582851"/>
    <lineage>
        <taxon>Bacteria</taxon>
        <taxon>Bacillati</taxon>
        <taxon>Bacillota</taxon>
        <taxon>Bacilli</taxon>
        <taxon>Bacillales</taxon>
        <taxon>Bacillaceae</taxon>
        <taxon>Oceanobacillus</taxon>
    </lineage>
</organism>
<evidence type="ECO:0000256" key="5">
    <source>
        <dbReference type="HAMAP-Rule" id="MF_00214"/>
    </source>
</evidence>
<keyword evidence="2 5" id="KW-0057">Aromatic amino acid biosynthesis</keyword>
<comment type="pathway">
    <text evidence="5">Metabolic intermediate biosynthesis; chorismate biosynthesis; chorismate from D-erythrose 4-phosphate and phosphoenolpyruvate: step 3/7.</text>
</comment>
<evidence type="ECO:0000256" key="4">
    <source>
        <dbReference type="ARBA" id="ARBA00023270"/>
    </source>
</evidence>
<gene>
    <name evidence="5 6" type="primary">aroD</name>
    <name evidence="6" type="ORF">OSO01_25940</name>
</gene>
<comment type="subunit">
    <text evidence="5">Homodimer.</text>
</comment>
<dbReference type="SUPFAM" id="SSF51569">
    <property type="entry name" value="Aldolase"/>
    <property type="match status" value="1"/>
</dbReference>
<dbReference type="InterPro" id="IPR018508">
    <property type="entry name" value="3-dehydroquinate_DH_AS"/>
</dbReference>
<dbReference type="UniPathway" id="UPA00053">
    <property type="reaction ID" value="UER00086"/>
</dbReference>
<feature type="binding site" evidence="5">
    <location>
        <position position="213"/>
    </location>
    <ligand>
        <name>3-dehydroquinate</name>
        <dbReference type="ChEBI" id="CHEBI:32364"/>
    </ligand>
</feature>
<dbReference type="CDD" id="cd00502">
    <property type="entry name" value="DHQase_I"/>
    <property type="match status" value="1"/>
</dbReference>
<dbReference type="GO" id="GO:0003855">
    <property type="term" value="F:3-dehydroquinate dehydratase activity"/>
    <property type="evidence" value="ECO:0007669"/>
    <property type="project" value="UniProtKB-UniRule"/>
</dbReference>
<reference evidence="6 7" key="1">
    <citation type="submission" date="2019-07" db="EMBL/GenBank/DDBJ databases">
        <title>Whole genome shotgun sequence of Oceanobacillus sojae NBRC 105379.</title>
        <authorList>
            <person name="Hosoyama A."/>
            <person name="Uohara A."/>
            <person name="Ohji S."/>
            <person name="Ichikawa N."/>
        </authorList>
    </citation>
    <scope>NUCLEOTIDE SEQUENCE [LARGE SCALE GENOMIC DNA]</scope>
    <source>
        <strain evidence="6 7">NBRC 105379</strain>
    </source>
</reference>
<keyword evidence="4 5" id="KW-0704">Schiff base</keyword>
<evidence type="ECO:0000256" key="2">
    <source>
        <dbReference type="ARBA" id="ARBA00023141"/>
    </source>
</evidence>
<dbReference type="GO" id="GO:0046279">
    <property type="term" value="P:3,4-dihydroxybenzoate biosynthetic process"/>
    <property type="evidence" value="ECO:0007669"/>
    <property type="project" value="UniProtKB-ARBA"/>
</dbReference>
<feature type="binding site" evidence="5">
    <location>
        <position position="236"/>
    </location>
    <ligand>
        <name>3-dehydroquinate</name>
        <dbReference type="ChEBI" id="CHEBI:32364"/>
    </ligand>
</feature>
<dbReference type="NCBIfam" id="TIGR01093">
    <property type="entry name" value="aroD"/>
    <property type="match status" value="1"/>
</dbReference>
<dbReference type="GO" id="GO:0008652">
    <property type="term" value="P:amino acid biosynthetic process"/>
    <property type="evidence" value="ECO:0007669"/>
    <property type="project" value="UniProtKB-KW"/>
</dbReference>
<dbReference type="EC" id="4.2.1.10" evidence="5"/>
<dbReference type="GO" id="GO:0009423">
    <property type="term" value="P:chorismate biosynthetic process"/>
    <property type="evidence" value="ECO:0007669"/>
    <property type="project" value="UniProtKB-UniRule"/>
</dbReference>
<keyword evidence="5" id="KW-0028">Amino-acid biosynthesis</keyword>
<feature type="active site" description="Schiff-base intermediate with substrate" evidence="5">
    <location>
        <position position="171"/>
    </location>
</feature>
<dbReference type="Proteomes" id="UP000321558">
    <property type="component" value="Unassembled WGS sequence"/>
</dbReference>
<dbReference type="HAMAP" id="MF_00214">
    <property type="entry name" value="AroD"/>
    <property type="match status" value="1"/>
</dbReference>
<dbReference type="OrthoDB" id="9813659at2"/>
<comment type="caution">
    <text evidence="6">The sequence shown here is derived from an EMBL/GenBank/DDBJ whole genome shotgun (WGS) entry which is preliminary data.</text>
</comment>
<dbReference type="Gene3D" id="3.20.20.70">
    <property type="entry name" value="Aldolase class I"/>
    <property type="match status" value="1"/>
</dbReference>
<dbReference type="PANTHER" id="PTHR43699:SF1">
    <property type="entry name" value="3-DEHYDROQUINATE DEHYDRATASE"/>
    <property type="match status" value="1"/>
</dbReference>
<feature type="binding site" evidence="5">
    <location>
        <position position="232"/>
    </location>
    <ligand>
        <name>3-dehydroquinate</name>
        <dbReference type="ChEBI" id="CHEBI:32364"/>
    </ligand>
</feature>
<dbReference type="STRING" id="582851.GCA_900162665_04009"/>
<feature type="active site" description="Proton donor/acceptor" evidence="5">
    <location>
        <position position="144"/>
    </location>
</feature>
<accession>A0A511ZKA2</accession>
<sequence>MTEALTVKNITLGNGKPSICIPLTSSKKADIIEEAKRYQKEAIDIVEWRADIFEEVENHAAVLEVLNDLVNVLKGIPLIFTFRSHQEGGEKELSKEAYVSLNQFVIQTGLADFVDVELYQGEDTVKHLTSIAHLQHTYVIISNHDFQKTPPKSEIINRLKRADELGGDVLKIAVMPNETEDVLELLTATNEMKKYTNKPMITMAMGPLGAITRLSGQVFGSVLTFGAGERASAPGQIPVQNLHQVLDVIEKSMGEK</sequence>
<feature type="binding site" evidence="5">
    <location>
        <position position="83"/>
    </location>
    <ligand>
        <name>3-dehydroquinate</name>
        <dbReference type="ChEBI" id="CHEBI:32364"/>
    </ligand>
</feature>
<dbReference type="PROSITE" id="PS01028">
    <property type="entry name" value="DEHYDROQUINASE_I"/>
    <property type="match status" value="1"/>
</dbReference>
<dbReference type="AlphaFoldDB" id="A0A511ZKA2"/>
<comment type="similarity">
    <text evidence="5">Belongs to the type-I 3-dehydroquinase family.</text>
</comment>
<dbReference type="Pfam" id="PF01487">
    <property type="entry name" value="DHquinase_I"/>
    <property type="match status" value="1"/>
</dbReference>
<name>A0A511ZKA2_9BACI</name>
<dbReference type="GO" id="GO:0009073">
    <property type="term" value="P:aromatic amino acid family biosynthetic process"/>
    <property type="evidence" value="ECO:0007669"/>
    <property type="project" value="UniProtKB-KW"/>
</dbReference>
<keyword evidence="3 5" id="KW-0456">Lyase</keyword>
<comment type="catalytic activity">
    <reaction evidence="1 5">
        <text>3-dehydroquinate = 3-dehydroshikimate + H2O</text>
        <dbReference type="Rhea" id="RHEA:21096"/>
        <dbReference type="ChEBI" id="CHEBI:15377"/>
        <dbReference type="ChEBI" id="CHEBI:16630"/>
        <dbReference type="ChEBI" id="CHEBI:32364"/>
        <dbReference type="EC" id="4.2.1.10"/>
    </reaction>
</comment>
<evidence type="ECO:0000256" key="1">
    <source>
        <dbReference type="ARBA" id="ARBA00001864"/>
    </source>
</evidence>
<dbReference type="EMBL" id="BJYM01000010">
    <property type="protein sequence ID" value="GEN87855.1"/>
    <property type="molecule type" value="Genomic_DNA"/>
</dbReference>
<dbReference type="InterPro" id="IPR001381">
    <property type="entry name" value="DHquinase_I"/>
</dbReference>
<dbReference type="FunFam" id="3.20.20.70:FF:000047">
    <property type="entry name" value="3-dehydroquinate dehydratase"/>
    <property type="match status" value="1"/>
</dbReference>
<dbReference type="PANTHER" id="PTHR43699">
    <property type="entry name" value="3-DEHYDROQUINATE DEHYDRATASE"/>
    <property type="match status" value="1"/>
</dbReference>
<feature type="binding site" evidence="5">
    <location>
        <begin position="47"/>
        <end position="49"/>
    </location>
    <ligand>
        <name>3-dehydroquinate</name>
        <dbReference type="ChEBI" id="CHEBI:32364"/>
    </ligand>
</feature>
<dbReference type="InterPro" id="IPR013785">
    <property type="entry name" value="Aldolase_TIM"/>
</dbReference>
<comment type="function">
    <text evidence="5">Involved in the third step of the chorismate pathway, which leads to the biosynthesis of aromatic amino acids. Catalyzes the cis-dehydration of 3-dehydroquinate (DHQ) and introduces the first double bond of the aromatic ring to yield 3-dehydroshikimate.</text>
</comment>
<evidence type="ECO:0000313" key="7">
    <source>
        <dbReference type="Proteomes" id="UP000321558"/>
    </source>
</evidence>
<protein>
    <recommendedName>
        <fullName evidence="5">3-dehydroquinate dehydratase</fullName>
        <shortName evidence="5">3-dehydroquinase</shortName>
        <ecNumber evidence="5">4.2.1.10</ecNumber>
    </recommendedName>
    <alternativeName>
        <fullName evidence="5">Type I DHQase</fullName>
    </alternativeName>
    <alternativeName>
        <fullName evidence="5">Type I dehydroquinase</fullName>
        <shortName evidence="5">DHQ1</shortName>
    </alternativeName>
</protein>
<evidence type="ECO:0000256" key="3">
    <source>
        <dbReference type="ARBA" id="ARBA00023239"/>
    </source>
</evidence>
<proteinExistence type="inferred from homology"/>
<dbReference type="RefSeq" id="WP_147210809.1">
    <property type="nucleotide sequence ID" value="NZ_BJYM01000010.1"/>
</dbReference>
<comment type="caution">
    <text evidence="5">Lacks conserved residue(s) required for the propagation of feature annotation.</text>
</comment>
<dbReference type="InterPro" id="IPR050146">
    <property type="entry name" value="Type-I_3-dehydroquinase"/>
</dbReference>
<evidence type="ECO:0000313" key="6">
    <source>
        <dbReference type="EMBL" id="GEN87855.1"/>
    </source>
</evidence>